<dbReference type="EMBL" id="UFQT01000038">
    <property type="protein sequence ID" value="SSX18441.1"/>
    <property type="molecule type" value="Genomic_DNA"/>
</dbReference>
<dbReference type="PANTHER" id="PTHR31305:SF2">
    <property type="entry name" value="SNARE-ASSOCIATED PROTEIN SNAPIN"/>
    <property type="match status" value="1"/>
</dbReference>
<gene>
    <name evidence="4" type="primary">CSON009717</name>
</gene>
<evidence type="ECO:0000256" key="1">
    <source>
        <dbReference type="ARBA" id="ARBA00006111"/>
    </source>
</evidence>
<name>A0A336LNU9_CULSO</name>
<organism evidence="4">
    <name type="scientific">Culicoides sonorensis</name>
    <name type="common">Biting midge</name>
    <dbReference type="NCBI Taxonomy" id="179676"/>
    <lineage>
        <taxon>Eukaryota</taxon>
        <taxon>Metazoa</taxon>
        <taxon>Ecdysozoa</taxon>
        <taxon>Arthropoda</taxon>
        <taxon>Hexapoda</taxon>
        <taxon>Insecta</taxon>
        <taxon>Pterygota</taxon>
        <taxon>Neoptera</taxon>
        <taxon>Endopterygota</taxon>
        <taxon>Diptera</taxon>
        <taxon>Nematocera</taxon>
        <taxon>Chironomoidea</taxon>
        <taxon>Ceratopogonidae</taxon>
        <taxon>Ceratopogoninae</taxon>
        <taxon>Culicoides</taxon>
        <taxon>Monoculicoides</taxon>
    </lineage>
</organism>
<dbReference type="GO" id="GO:0000149">
    <property type="term" value="F:SNARE binding"/>
    <property type="evidence" value="ECO:0007669"/>
    <property type="project" value="TreeGrafter"/>
</dbReference>
<accession>A0A336LNU9</accession>
<dbReference type="VEuPathDB" id="VectorBase:CSON009717"/>
<dbReference type="GO" id="GO:0006886">
    <property type="term" value="P:intracellular protein transport"/>
    <property type="evidence" value="ECO:0007669"/>
    <property type="project" value="InterPro"/>
</dbReference>
<evidence type="ECO:0000256" key="3">
    <source>
        <dbReference type="ARBA" id="ARBA00033330"/>
    </source>
</evidence>
<evidence type="ECO:0000256" key="2">
    <source>
        <dbReference type="ARBA" id="ARBA00023054"/>
    </source>
</evidence>
<dbReference type="Pfam" id="PF14712">
    <property type="entry name" value="Snapin_Pallidin"/>
    <property type="match status" value="1"/>
</dbReference>
<keyword evidence="2" id="KW-0175">Coiled coil</keyword>
<dbReference type="GO" id="GO:0007040">
    <property type="term" value="P:lysosome organization"/>
    <property type="evidence" value="ECO:0007669"/>
    <property type="project" value="TreeGrafter"/>
</dbReference>
<protein>
    <recommendedName>
        <fullName evidence="3">Biogenesis of lysosome-related organelles complex 1 subunit 7</fullName>
    </recommendedName>
</protein>
<evidence type="ECO:0000313" key="4">
    <source>
        <dbReference type="EMBL" id="SSX18441.1"/>
    </source>
</evidence>
<proteinExistence type="inferred from homology"/>
<sequence length="123" mass="14666">MMDNESDTSTSLETENFCDNPTRDILAEGFLRLLKPIVDDLEEKVKNTRLQQYDLQRQLQKTLSECYRLSRRDDRNNQDIEAYVTKLINIKHKVTVILNVLQNSQERLNNLHRQIELKEYNLQ</sequence>
<dbReference type="InterPro" id="IPR017246">
    <property type="entry name" value="Snapin"/>
</dbReference>
<comment type="similarity">
    <text evidence="1">Belongs to the SNAPIN family.</text>
</comment>
<dbReference type="PANTHER" id="PTHR31305">
    <property type="entry name" value="SNARE-ASSOCIATED PROTEIN SNAPIN"/>
    <property type="match status" value="1"/>
</dbReference>
<reference evidence="4" key="1">
    <citation type="submission" date="2018-07" db="EMBL/GenBank/DDBJ databases">
        <authorList>
            <person name="Quirk P.G."/>
            <person name="Krulwich T.A."/>
        </authorList>
    </citation>
    <scope>NUCLEOTIDE SEQUENCE</scope>
</reference>
<dbReference type="GO" id="GO:2000300">
    <property type="term" value="P:regulation of synaptic vesicle exocytosis"/>
    <property type="evidence" value="ECO:0007669"/>
    <property type="project" value="TreeGrafter"/>
</dbReference>
<dbReference type="InterPro" id="IPR028119">
    <property type="entry name" value="Snapin/Pallidin/Snn1"/>
</dbReference>
<dbReference type="GO" id="GO:0031083">
    <property type="term" value="C:BLOC-1 complex"/>
    <property type="evidence" value="ECO:0007669"/>
    <property type="project" value="InterPro"/>
</dbReference>
<dbReference type="GO" id="GO:0016079">
    <property type="term" value="P:synaptic vesicle exocytosis"/>
    <property type="evidence" value="ECO:0007669"/>
    <property type="project" value="TreeGrafter"/>
</dbReference>
<dbReference type="AlphaFoldDB" id="A0A336LNU9"/>
<dbReference type="GO" id="GO:0099078">
    <property type="term" value="C:BORC complex"/>
    <property type="evidence" value="ECO:0007669"/>
    <property type="project" value="TreeGrafter"/>
</dbReference>
<dbReference type="GO" id="GO:0032418">
    <property type="term" value="P:lysosome localization"/>
    <property type="evidence" value="ECO:0007669"/>
    <property type="project" value="TreeGrafter"/>
</dbReference>
<dbReference type="GO" id="GO:0008021">
    <property type="term" value="C:synaptic vesicle"/>
    <property type="evidence" value="ECO:0007669"/>
    <property type="project" value="TreeGrafter"/>
</dbReference>
<dbReference type="GO" id="GO:0008333">
    <property type="term" value="P:endosome to lysosome transport"/>
    <property type="evidence" value="ECO:0007669"/>
    <property type="project" value="TreeGrafter"/>
</dbReference>